<feature type="region of interest" description="Disordered" evidence="1">
    <location>
        <begin position="1"/>
        <end position="28"/>
    </location>
</feature>
<dbReference type="AlphaFoldDB" id="A0AA36F1R5"/>
<proteinExistence type="predicted"/>
<accession>A0AA36F1R5</accession>
<name>A0AA36F1R5_OCTVU</name>
<evidence type="ECO:0000313" key="2">
    <source>
        <dbReference type="EMBL" id="CAI9721237.1"/>
    </source>
</evidence>
<feature type="compositionally biased region" description="Basic and acidic residues" evidence="1">
    <location>
        <begin position="18"/>
        <end position="28"/>
    </location>
</feature>
<protein>
    <submittedName>
        <fullName evidence="2">Uncharacterized protein</fullName>
    </submittedName>
</protein>
<dbReference type="Proteomes" id="UP001162480">
    <property type="component" value="Chromosome 4"/>
</dbReference>
<keyword evidence="3" id="KW-1185">Reference proteome</keyword>
<evidence type="ECO:0000256" key="1">
    <source>
        <dbReference type="SAM" id="MobiDB-lite"/>
    </source>
</evidence>
<dbReference type="EMBL" id="OX597817">
    <property type="protein sequence ID" value="CAI9721237.1"/>
    <property type="molecule type" value="Genomic_DNA"/>
</dbReference>
<feature type="compositionally biased region" description="Polar residues" evidence="1">
    <location>
        <begin position="1"/>
        <end position="16"/>
    </location>
</feature>
<evidence type="ECO:0000313" key="3">
    <source>
        <dbReference type="Proteomes" id="UP001162480"/>
    </source>
</evidence>
<gene>
    <name evidence="2" type="ORF">OCTVUL_1B008766</name>
</gene>
<reference evidence="2" key="1">
    <citation type="submission" date="2023-08" db="EMBL/GenBank/DDBJ databases">
        <authorList>
            <person name="Alioto T."/>
            <person name="Alioto T."/>
            <person name="Gomez Garrido J."/>
        </authorList>
    </citation>
    <scope>NUCLEOTIDE SEQUENCE</scope>
</reference>
<organism evidence="2 3">
    <name type="scientific">Octopus vulgaris</name>
    <name type="common">Common octopus</name>
    <dbReference type="NCBI Taxonomy" id="6645"/>
    <lineage>
        <taxon>Eukaryota</taxon>
        <taxon>Metazoa</taxon>
        <taxon>Spiralia</taxon>
        <taxon>Lophotrochozoa</taxon>
        <taxon>Mollusca</taxon>
        <taxon>Cephalopoda</taxon>
        <taxon>Coleoidea</taxon>
        <taxon>Octopodiformes</taxon>
        <taxon>Octopoda</taxon>
        <taxon>Incirrata</taxon>
        <taxon>Octopodidae</taxon>
        <taxon>Octopus</taxon>
    </lineage>
</organism>
<sequence length="66" mass="7510">MSISGESQNSNFLESQTNEEHLVAGDGDVRSSDSEIIISFLQHFPHGTEKTIIMQNFENREKQSKR</sequence>